<evidence type="ECO:0000313" key="3">
    <source>
        <dbReference type="Proteomes" id="UP000646548"/>
    </source>
</evidence>
<reference evidence="2" key="1">
    <citation type="journal article" name="BMC Genomics">
        <title>Long-read sequencing and de novo genome assembly of marine medaka (Oryzias melastigma).</title>
        <authorList>
            <person name="Liang P."/>
            <person name="Saqib H.S.A."/>
            <person name="Ni X."/>
            <person name="Shen Y."/>
        </authorList>
    </citation>
    <scope>NUCLEOTIDE SEQUENCE</scope>
    <source>
        <strain evidence="2">Bigg-433</strain>
    </source>
</reference>
<dbReference type="EMBL" id="WKFB01001252">
    <property type="protein sequence ID" value="KAF6714416.1"/>
    <property type="molecule type" value="Genomic_DNA"/>
</dbReference>
<comment type="caution">
    <text evidence="2">The sequence shown here is derived from an EMBL/GenBank/DDBJ whole genome shotgun (WGS) entry which is preliminary data.</text>
</comment>
<protein>
    <submittedName>
        <fullName evidence="2">Uncharacterized protein</fullName>
    </submittedName>
</protein>
<feature type="transmembrane region" description="Helical" evidence="1">
    <location>
        <begin position="109"/>
        <end position="128"/>
    </location>
</feature>
<accession>A0A834BUH2</accession>
<keyword evidence="1" id="KW-0472">Membrane</keyword>
<name>A0A834BUH2_ORYME</name>
<keyword evidence="1" id="KW-0812">Transmembrane</keyword>
<dbReference type="Proteomes" id="UP000646548">
    <property type="component" value="Unassembled WGS sequence"/>
</dbReference>
<sequence>MLSLGGGLQWYFTQILCFFFFLCNIHMSLRRVCKVKTKKKYTWFCLTNGPDHREGGGTGPLLSSHRWDISRHGVYEGQLWRKEEEEEEDEERRGIKEGKRGILLQLMKVSVRLLAVAVRLLFLTVLLHSCSFQLKLFCVFTLQSGLF</sequence>
<feature type="transmembrane region" description="Helical" evidence="1">
    <location>
        <begin position="12"/>
        <end position="29"/>
    </location>
</feature>
<keyword evidence="1" id="KW-1133">Transmembrane helix</keyword>
<proteinExistence type="predicted"/>
<evidence type="ECO:0000313" key="2">
    <source>
        <dbReference type="EMBL" id="KAF6714416.1"/>
    </source>
</evidence>
<organism evidence="2 3">
    <name type="scientific">Oryzias melastigma</name>
    <name type="common">Marine medaka</name>
    <dbReference type="NCBI Taxonomy" id="30732"/>
    <lineage>
        <taxon>Eukaryota</taxon>
        <taxon>Metazoa</taxon>
        <taxon>Chordata</taxon>
        <taxon>Craniata</taxon>
        <taxon>Vertebrata</taxon>
        <taxon>Euteleostomi</taxon>
        <taxon>Actinopterygii</taxon>
        <taxon>Neopterygii</taxon>
        <taxon>Teleostei</taxon>
        <taxon>Neoteleostei</taxon>
        <taxon>Acanthomorphata</taxon>
        <taxon>Ovalentaria</taxon>
        <taxon>Atherinomorphae</taxon>
        <taxon>Beloniformes</taxon>
        <taxon>Adrianichthyidae</taxon>
        <taxon>Oryziinae</taxon>
        <taxon>Oryzias</taxon>
    </lineage>
</organism>
<gene>
    <name evidence="2" type="ORF">FQA47_009090</name>
</gene>
<evidence type="ECO:0000256" key="1">
    <source>
        <dbReference type="SAM" id="Phobius"/>
    </source>
</evidence>
<dbReference type="AlphaFoldDB" id="A0A834BUH2"/>